<name>A0AAN6FH82_9PEZI</name>
<evidence type="ECO:0000313" key="4">
    <source>
        <dbReference type="Proteomes" id="UP001168146"/>
    </source>
</evidence>
<accession>A0AAN6FH82</accession>
<dbReference type="SUPFAM" id="SSF69118">
    <property type="entry name" value="AhpD-like"/>
    <property type="match status" value="1"/>
</dbReference>
<sequence length="482" mass="54232">MSQNHQPSQNIARVASRIPKGTWDTHMHVVDPRTFPMSKIAQYQPSPHTLDDAHAFLDQLGIRKMVIVQPSIYGNDNACTIDGLRRLGPEKGRAVVQFDPEITSREQLREWHDLGVRGVRLNFKSVGGKVEQAALTTSMRRYADAVRELGWVLELYIALEDVPLLEKAMAEELGVKVCVDHFGHPSSEALEKATKAQDLPGFESLVRLLERGQTWVKVSASYRLNRDPRHPVVESLCREILKMRPDRCVFATDWPHTRFDGLDVVPYLDAVLDAIEAEGISLQQVLRTFTTSRPAAMRLPYIDDDPKMETPEDEAVVQRVKERRGGKLIALDKALLHAPPVADGWNSFLKSIRTQTTLPDSVRELAISRVAALNQAWYEWDAHAPLLKKTKVLSDETVEKIKDKSWSGEGLDERHAAVLEYTDAMTVGCVVKQAKFDKLKGLFKEREVVEITATVAAYNCVSRFLVALDVGEMAEKYGVDMM</sequence>
<dbReference type="SUPFAM" id="SSF51556">
    <property type="entry name" value="Metallo-dependent hydrolases"/>
    <property type="match status" value="1"/>
</dbReference>
<dbReference type="Gene3D" id="1.20.1290.10">
    <property type="entry name" value="AhpD-like"/>
    <property type="match status" value="1"/>
</dbReference>
<dbReference type="InterPro" id="IPR052358">
    <property type="entry name" value="Aro_Compnd_Degr_Hydrolases"/>
</dbReference>
<dbReference type="InterPro" id="IPR029032">
    <property type="entry name" value="AhpD-like"/>
</dbReference>
<protein>
    <recommendedName>
        <fullName evidence="5">Amidohydrolase-related domain-containing protein</fullName>
    </recommendedName>
</protein>
<evidence type="ECO:0000259" key="1">
    <source>
        <dbReference type="Pfam" id="PF02627"/>
    </source>
</evidence>
<dbReference type="GO" id="GO:0051920">
    <property type="term" value="F:peroxiredoxin activity"/>
    <property type="evidence" value="ECO:0007669"/>
    <property type="project" value="InterPro"/>
</dbReference>
<dbReference type="Pfam" id="PF02627">
    <property type="entry name" value="CMD"/>
    <property type="match status" value="1"/>
</dbReference>
<organism evidence="3 4">
    <name type="scientific">Friedmanniomyces endolithicus</name>
    <dbReference type="NCBI Taxonomy" id="329885"/>
    <lineage>
        <taxon>Eukaryota</taxon>
        <taxon>Fungi</taxon>
        <taxon>Dikarya</taxon>
        <taxon>Ascomycota</taxon>
        <taxon>Pezizomycotina</taxon>
        <taxon>Dothideomycetes</taxon>
        <taxon>Dothideomycetidae</taxon>
        <taxon>Mycosphaerellales</taxon>
        <taxon>Teratosphaeriaceae</taxon>
        <taxon>Friedmanniomyces</taxon>
    </lineage>
</organism>
<evidence type="ECO:0000313" key="3">
    <source>
        <dbReference type="EMBL" id="KAK0317428.1"/>
    </source>
</evidence>
<comment type="caution">
    <text evidence="3">The sequence shown here is derived from an EMBL/GenBank/DDBJ whole genome shotgun (WGS) entry which is preliminary data.</text>
</comment>
<dbReference type="InterPro" id="IPR032466">
    <property type="entry name" value="Metal_Hydrolase"/>
</dbReference>
<reference evidence="3" key="1">
    <citation type="submission" date="2021-12" db="EMBL/GenBank/DDBJ databases">
        <title>Black yeast isolated from Biological Soil Crust.</title>
        <authorList>
            <person name="Kurbessoian T."/>
        </authorList>
    </citation>
    <scope>NUCLEOTIDE SEQUENCE</scope>
    <source>
        <strain evidence="3">CCFEE 5208</strain>
    </source>
</reference>
<dbReference type="PANTHER" id="PTHR35563:SF2">
    <property type="entry name" value="BARREL METAL-DEPENDENT HYDROLASE, PUTATIVE (AFU_ORTHOLOGUE AFUA_1G16240)-RELATED"/>
    <property type="match status" value="1"/>
</dbReference>
<gene>
    <name evidence="3" type="ORF">LTR82_011466</name>
</gene>
<feature type="domain" description="Carboxymuconolactone decarboxylase-like" evidence="1">
    <location>
        <begin position="339"/>
        <end position="399"/>
    </location>
</feature>
<evidence type="ECO:0008006" key="5">
    <source>
        <dbReference type="Google" id="ProtNLM"/>
    </source>
</evidence>
<dbReference type="InterPro" id="IPR003779">
    <property type="entry name" value="CMD-like"/>
</dbReference>
<proteinExistence type="predicted"/>
<dbReference type="PANTHER" id="PTHR35563">
    <property type="entry name" value="BARREL METAL-DEPENDENT HYDROLASE, PUTATIVE (AFU_ORTHOLOGUE AFUA_1G16240)-RELATED"/>
    <property type="match status" value="1"/>
</dbReference>
<dbReference type="Proteomes" id="UP001168146">
    <property type="component" value="Unassembled WGS sequence"/>
</dbReference>
<dbReference type="EMBL" id="JASUXU010000043">
    <property type="protein sequence ID" value="KAK0317428.1"/>
    <property type="molecule type" value="Genomic_DNA"/>
</dbReference>
<dbReference type="Gene3D" id="3.20.20.140">
    <property type="entry name" value="Metal-dependent hydrolases"/>
    <property type="match status" value="1"/>
</dbReference>
<dbReference type="GO" id="GO:0016787">
    <property type="term" value="F:hydrolase activity"/>
    <property type="evidence" value="ECO:0007669"/>
    <property type="project" value="InterPro"/>
</dbReference>
<dbReference type="AlphaFoldDB" id="A0AAN6FH82"/>
<feature type="domain" description="Amidohydrolase-related" evidence="2">
    <location>
        <begin position="23"/>
        <end position="261"/>
    </location>
</feature>
<dbReference type="Pfam" id="PF04909">
    <property type="entry name" value="Amidohydro_2"/>
    <property type="match status" value="1"/>
</dbReference>
<evidence type="ECO:0000259" key="2">
    <source>
        <dbReference type="Pfam" id="PF04909"/>
    </source>
</evidence>
<dbReference type="InterPro" id="IPR006680">
    <property type="entry name" value="Amidohydro-rel"/>
</dbReference>